<dbReference type="GO" id="GO:0003676">
    <property type="term" value="F:nucleic acid binding"/>
    <property type="evidence" value="ECO:0007669"/>
    <property type="project" value="InterPro"/>
</dbReference>
<evidence type="ECO:0000256" key="1">
    <source>
        <dbReference type="SAM" id="MobiDB-lite"/>
    </source>
</evidence>
<dbReference type="PROSITE" id="PS50994">
    <property type="entry name" value="INTEGRASE"/>
    <property type="match status" value="1"/>
</dbReference>
<dbReference type="GO" id="GO:0015074">
    <property type="term" value="P:DNA integration"/>
    <property type="evidence" value="ECO:0007669"/>
    <property type="project" value="InterPro"/>
</dbReference>
<comment type="caution">
    <text evidence="3">The sequence shown here is derived from an EMBL/GenBank/DDBJ whole genome shotgun (WGS) entry which is preliminary data.</text>
</comment>
<protein>
    <submittedName>
        <fullName evidence="3">Uncharacterized mitochondrial protein AtMg00810-like</fullName>
    </submittedName>
</protein>
<organism evidence="3">
    <name type="scientific">Tanacetum cinerariifolium</name>
    <name type="common">Dalmatian daisy</name>
    <name type="synonym">Chrysanthemum cinerariifolium</name>
    <dbReference type="NCBI Taxonomy" id="118510"/>
    <lineage>
        <taxon>Eukaryota</taxon>
        <taxon>Viridiplantae</taxon>
        <taxon>Streptophyta</taxon>
        <taxon>Embryophyta</taxon>
        <taxon>Tracheophyta</taxon>
        <taxon>Spermatophyta</taxon>
        <taxon>Magnoliopsida</taxon>
        <taxon>eudicotyledons</taxon>
        <taxon>Gunneridae</taxon>
        <taxon>Pentapetalae</taxon>
        <taxon>asterids</taxon>
        <taxon>campanulids</taxon>
        <taxon>Asterales</taxon>
        <taxon>Asteraceae</taxon>
        <taxon>Asteroideae</taxon>
        <taxon>Anthemideae</taxon>
        <taxon>Anthemidinae</taxon>
        <taxon>Tanacetum</taxon>
    </lineage>
</organism>
<dbReference type="SUPFAM" id="SSF53098">
    <property type="entry name" value="Ribonuclease H-like"/>
    <property type="match status" value="1"/>
</dbReference>
<gene>
    <name evidence="3" type="ORF">Tci_061593</name>
</gene>
<dbReference type="EMBL" id="BKCJ010010002">
    <property type="protein sequence ID" value="GEU89615.1"/>
    <property type="molecule type" value="Genomic_DNA"/>
</dbReference>
<dbReference type="Gene3D" id="3.30.420.10">
    <property type="entry name" value="Ribonuclease H-like superfamily/Ribonuclease H"/>
    <property type="match status" value="1"/>
</dbReference>
<reference evidence="3" key="1">
    <citation type="journal article" date="2019" name="Sci. Rep.">
        <title>Draft genome of Tanacetum cinerariifolium, the natural source of mosquito coil.</title>
        <authorList>
            <person name="Yamashiro T."/>
            <person name="Shiraishi A."/>
            <person name="Satake H."/>
            <person name="Nakayama K."/>
        </authorList>
    </citation>
    <scope>NUCLEOTIDE SEQUENCE</scope>
</reference>
<feature type="compositionally biased region" description="Basic and acidic residues" evidence="1">
    <location>
        <begin position="178"/>
        <end position="196"/>
    </location>
</feature>
<dbReference type="InterPro" id="IPR012337">
    <property type="entry name" value="RNaseH-like_sf"/>
</dbReference>
<evidence type="ECO:0000313" key="3">
    <source>
        <dbReference type="EMBL" id="GEU89615.1"/>
    </source>
</evidence>
<dbReference type="PANTHER" id="PTHR11439">
    <property type="entry name" value="GAG-POL-RELATED RETROTRANSPOSON"/>
    <property type="match status" value="1"/>
</dbReference>
<feature type="domain" description="Integrase catalytic" evidence="2">
    <location>
        <begin position="1"/>
        <end position="77"/>
    </location>
</feature>
<proteinExistence type="predicted"/>
<dbReference type="InterPro" id="IPR036397">
    <property type="entry name" value="RNaseH_sf"/>
</dbReference>
<accession>A0A6L2NY76</accession>
<dbReference type="AlphaFoldDB" id="A0A6L2NY76"/>
<feature type="region of interest" description="Disordered" evidence="1">
    <location>
        <begin position="518"/>
        <end position="537"/>
    </location>
</feature>
<sequence>MKGILRQFSVARTPQQKEVAERRNTTLIEAARNMLANYKLPTTFWAEAVNTACYVKNRVLIVKPYNKTPYELFHGRTPTLSFMRPFRCPVTILNTIDHLGKFDGKANEGSGPDCLFDIDALKRTMNHELIVTGTNSNSFADTKASDNSGQARKEIEPIKDYIFLPLWTADPSFSQDPKSSHNDGFKPSSDDGKKVDEDLSTECEFNADGGIISSEFPFDPNMPALEDVNIFNFSNDDKDDDVVADMNNFDTTIQDLKIQTFLIKYTRLKKQYIDYIKLLELEVKTASTPMETQKSLLKDESSEEMDVHMYRSMIGSLMYLTSLRPDIMFAMCTCARYQVNPKVSHLYVVKRIFRYLKGQPKIGLWYPKDSSFYLVAYTDSDYARASLDRKSTTRGFQFLGCRLISWQCKKQIVIANSTIEAEYVAALSCRGQVLWIQNQLLDYGYNFRHTKIFIDNNRKGKKSVRLMKKKLFGNGIGVNTVRHNLLLLPSDPIEHAADEAVHKELGDSLVRAATTSSSLGAEQDIGGGPRCQETIGDTTAQTRRVKKLEKGNGSRTHKLKRLYKVGLTARVESSDDEESLGEDASKQGRIEVIDKDEDITLVNDQDDPDKDMFDVNVLGGEEVFAAAGQNKNVVSITTKELTLAQALEALKTSKPKVKGHVIQDPEEHVKLKKKDQIRLDEEAAKRLQSEFDEEARLNIVGERKRKESMRRADTREYKEAKEKKYPLTLPPLSMMLEKKLQIDYESEMAYQLCKLIKKQLKK</sequence>
<dbReference type="PANTHER" id="PTHR11439:SF495">
    <property type="entry name" value="REVERSE TRANSCRIPTASE, RNA-DEPENDENT DNA POLYMERASE-RELATED"/>
    <property type="match status" value="1"/>
</dbReference>
<dbReference type="CDD" id="cd09272">
    <property type="entry name" value="RNase_HI_RT_Ty1"/>
    <property type="match status" value="1"/>
</dbReference>
<dbReference type="InterPro" id="IPR001584">
    <property type="entry name" value="Integrase_cat-core"/>
</dbReference>
<evidence type="ECO:0000259" key="2">
    <source>
        <dbReference type="PROSITE" id="PS50994"/>
    </source>
</evidence>
<name>A0A6L2NY76_TANCI</name>
<feature type="region of interest" description="Disordered" evidence="1">
    <location>
        <begin position="174"/>
        <end position="196"/>
    </location>
</feature>